<dbReference type="EMBL" id="FOJG01000002">
    <property type="protein sequence ID" value="SEW49637.1"/>
    <property type="molecule type" value="Genomic_DNA"/>
</dbReference>
<keyword evidence="1" id="KW-0812">Transmembrane</keyword>
<dbReference type="NCBIfam" id="TIGR01444">
    <property type="entry name" value="fkbM_fam"/>
    <property type="match status" value="1"/>
</dbReference>
<keyword evidence="3" id="KW-0489">Methyltransferase</keyword>
<evidence type="ECO:0000313" key="3">
    <source>
        <dbReference type="EMBL" id="SEW49637.1"/>
    </source>
</evidence>
<reference evidence="4" key="1">
    <citation type="submission" date="2016-10" db="EMBL/GenBank/DDBJ databases">
        <authorList>
            <person name="Varghese N."/>
            <person name="Submissions S."/>
        </authorList>
    </citation>
    <scope>NUCLEOTIDE SEQUENCE [LARGE SCALE GENOMIC DNA]</scope>
    <source>
        <strain evidence="4">DSM 3695</strain>
    </source>
</reference>
<dbReference type="InterPro" id="IPR053188">
    <property type="entry name" value="FkbM_Methyltransferase"/>
</dbReference>
<keyword evidence="3" id="KW-0808">Transferase</keyword>
<keyword evidence="1" id="KW-1133">Transmembrane helix</keyword>
<feature type="domain" description="Methyltransferase FkbM" evidence="2">
    <location>
        <begin position="69"/>
        <end position="234"/>
    </location>
</feature>
<gene>
    <name evidence="3" type="ORF">SAMN04488122_3515</name>
</gene>
<dbReference type="OrthoDB" id="9812600at2"/>
<organism evidence="3 4">
    <name type="scientific">Chitinophaga arvensicola</name>
    <dbReference type="NCBI Taxonomy" id="29529"/>
    <lineage>
        <taxon>Bacteria</taxon>
        <taxon>Pseudomonadati</taxon>
        <taxon>Bacteroidota</taxon>
        <taxon>Chitinophagia</taxon>
        <taxon>Chitinophagales</taxon>
        <taxon>Chitinophagaceae</taxon>
        <taxon>Chitinophaga</taxon>
    </lineage>
</organism>
<evidence type="ECO:0000256" key="1">
    <source>
        <dbReference type="SAM" id="Phobius"/>
    </source>
</evidence>
<dbReference type="Proteomes" id="UP000199310">
    <property type="component" value="Unassembled WGS sequence"/>
</dbReference>
<dbReference type="AlphaFoldDB" id="A0A1I0S4C0"/>
<dbReference type="Gene3D" id="3.40.50.150">
    <property type="entry name" value="Vaccinia Virus protein VP39"/>
    <property type="match status" value="1"/>
</dbReference>
<dbReference type="InterPro" id="IPR006342">
    <property type="entry name" value="FkbM_mtfrase"/>
</dbReference>
<dbReference type="GO" id="GO:0032259">
    <property type="term" value="P:methylation"/>
    <property type="evidence" value="ECO:0007669"/>
    <property type="project" value="UniProtKB-KW"/>
</dbReference>
<dbReference type="PANTHER" id="PTHR36973:SF4">
    <property type="entry name" value="NODULATION PROTEIN"/>
    <property type="match status" value="1"/>
</dbReference>
<dbReference type="PANTHER" id="PTHR36973">
    <property type="entry name" value="SLL1456 PROTEIN-RELATED"/>
    <property type="match status" value="1"/>
</dbReference>
<sequence length="269" mass="30116">MNTIGKSAKRIYVRLFARRMFYPVNLFLYKLSMFGLGIRNHENDIVSGEKAFIKFLIAGKRLNAGVIMDIGANAGSYSMMLRKHQVSLPIFAFEPHPAAFRKLQEAGSRYNFTPIPQGAGETSAVAAIYDYRGEGGTEHASMYKDVIEQLHKGEAQELSISLTTIDEFISENGISKIALLKIDTEGHELSVLKGAKNAISKGIAEVIQIEFNEMNIISRTFFKDIVDILPGYDFYRLLPDGLKALGAYKSVNYEIFSFQNIVALRRNAR</sequence>
<protein>
    <submittedName>
        <fullName evidence="3">Methyltransferase, FkbM family</fullName>
    </submittedName>
</protein>
<dbReference type="GO" id="GO:0008171">
    <property type="term" value="F:O-methyltransferase activity"/>
    <property type="evidence" value="ECO:0007669"/>
    <property type="project" value="TreeGrafter"/>
</dbReference>
<proteinExistence type="predicted"/>
<dbReference type="InterPro" id="IPR029063">
    <property type="entry name" value="SAM-dependent_MTases_sf"/>
</dbReference>
<name>A0A1I0S4C0_9BACT</name>
<keyword evidence="4" id="KW-1185">Reference proteome</keyword>
<dbReference type="STRING" id="29529.SAMN04488122_3515"/>
<accession>A0A1I0S4C0</accession>
<feature type="transmembrane region" description="Helical" evidence="1">
    <location>
        <begin position="20"/>
        <end position="38"/>
    </location>
</feature>
<evidence type="ECO:0000313" key="4">
    <source>
        <dbReference type="Proteomes" id="UP000199310"/>
    </source>
</evidence>
<keyword evidence="1" id="KW-0472">Membrane</keyword>
<dbReference type="SUPFAM" id="SSF53335">
    <property type="entry name" value="S-adenosyl-L-methionine-dependent methyltransferases"/>
    <property type="match status" value="1"/>
</dbReference>
<dbReference type="Pfam" id="PF05050">
    <property type="entry name" value="Methyltransf_21"/>
    <property type="match status" value="1"/>
</dbReference>
<evidence type="ECO:0000259" key="2">
    <source>
        <dbReference type="Pfam" id="PF05050"/>
    </source>
</evidence>